<dbReference type="Pfam" id="PF02009">
    <property type="entry name" value="RIFIN"/>
    <property type="match status" value="2"/>
</dbReference>
<feature type="chain" id="PRO_5001535941" description="Surface antigen" evidence="2">
    <location>
        <begin position="24"/>
        <end position="329"/>
    </location>
</feature>
<feature type="transmembrane region" description="Helical" evidence="1">
    <location>
        <begin position="286"/>
        <end position="309"/>
    </location>
</feature>
<evidence type="ECO:0000313" key="3">
    <source>
        <dbReference type="EMBL" id="ETW19340.1"/>
    </source>
</evidence>
<reference evidence="3 4" key="1">
    <citation type="submission" date="2013-02" db="EMBL/GenBank/DDBJ databases">
        <title>The Genome Annotation of Plasmodium falciparum Vietnam Oak-Knoll (FVO).</title>
        <authorList>
            <consortium name="The Broad Institute Genome Sequencing Platform"/>
            <consortium name="The Broad Institute Genome Sequencing Center for Infectious Disease"/>
            <person name="Neafsey D."/>
            <person name="Hoffman S."/>
            <person name="Volkman S."/>
            <person name="Rosenthal P."/>
            <person name="Walker B."/>
            <person name="Young S.K."/>
            <person name="Zeng Q."/>
            <person name="Gargeya S."/>
            <person name="Fitzgerald M."/>
            <person name="Haas B."/>
            <person name="Abouelleil A."/>
            <person name="Allen A.W."/>
            <person name="Alvarado L."/>
            <person name="Arachchi H.M."/>
            <person name="Berlin A.M."/>
            <person name="Chapman S.B."/>
            <person name="Gainer-Dewar J."/>
            <person name="Goldberg J."/>
            <person name="Griggs A."/>
            <person name="Gujja S."/>
            <person name="Hansen M."/>
            <person name="Howarth C."/>
            <person name="Imamovic A."/>
            <person name="Ireland A."/>
            <person name="Larimer J."/>
            <person name="McCowan C."/>
            <person name="Murphy C."/>
            <person name="Pearson M."/>
            <person name="Poon T.W."/>
            <person name="Priest M."/>
            <person name="Roberts A."/>
            <person name="Saif S."/>
            <person name="Shea T."/>
            <person name="Sisk P."/>
            <person name="Sykes S."/>
            <person name="Wortman J."/>
            <person name="Nusbaum C."/>
            <person name="Birren B."/>
        </authorList>
    </citation>
    <scope>NUCLEOTIDE SEQUENCE [LARGE SCALE GENOMIC DNA]</scope>
    <source>
        <strain evidence="4">Vietnam Oak-Knoll (FVO)</strain>
    </source>
</reference>
<keyword evidence="1" id="KW-1133">Transmembrane helix</keyword>
<keyword evidence="1" id="KW-0812">Transmembrane</keyword>
<keyword evidence="1" id="KW-0472">Membrane</keyword>
<dbReference type="InterPro" id="IPR006373">
    <property type="entry name" value="VSA_Rifin"/>
</dbReference>
<reference evidence="3 4" key="2">
    <citation type="submission" date="2013-02" db="EMBL/GenBank/DDBJ databases">
        <title>The Genome Sequence of Plasmodium falciparum Vietnam Oak-Knoll (FVO).</title>
        <authorList>
            <consortium name="The Broad Institute Genome Sequencing Platform"/>
            <consortium name="The Broad Institute Genome Sequencing Center for Infectious Disease"/>
            <person name="Neafsey D."/>
            <person name="Cheeseman I."/>
            <person name="Volkman S."/>
            <person name="Adams J."/>
            <person name="Walker B."/>
            <person name="Young S.K."/>
            <person name="Zeng Q."/>
            <person name="Gargeya S."/>
            <person name="Fitzgerald M."/>
            <person name="Haas B."/>
            <person name="Abouelleil A."/>
            <person name="Alvarado L."/>
            <person name="Arachchi H.M."/>
            <person name="Berlin A.M."/>
            <person name="Chapman S.B."/>
            <person name="Dewar J."/>
            <person name="Goldberg J."/>
            <person name="Griggs A."/>
            <person name="Gujja S."/>
            <person name="Hansen M."/>
            <person name="Howarth C."/>
            <person name="Imamovic A."/>
            <person name="Larimer J."/>
            <person name="McCowan C."/>
            <person name="Murphy C."/>
            <person name="Neiman D."/>
            <person name="Pearson M."/>
            <person name="Priest M."/>
            <person name="Roberts A."/>
            <person name="Saif S."/>
            <person name="Shea T."/>
            <person name="Sisk P."/>
            <person name="Sykes S."/>
            <person name="Wortman J."/>
            <person name="Nusbaum C."/>
            <person name="Birren B."/>
        </authorList>
    </citation>
    <scope>NUCLEOTIDE SEQUENCE [LARGE SCALE GENOMIC DNA]</scope>
    <source>
        <strain evidence="4">Vietnam Oak-Knoll (FVO)</strain>
    </source>
</reference>
<feature type="signal peptide" evidence="2">
    <location>
        <begin position="1"/>
        <end position="23"/>
    </location>
</feature>
<proteinExistence type="predicted"/>
<gene>
    <name evidence="3" type="ORF">PFFVO_01915</name>
</gene>
<evidence type="ECO:0000256" key="1">
    <source>
        <dbReference type="SAM" id="Phobius"/>
    </source>
</evidence>
<dbReference type="EMBL" id="KI925068">
    <property type="protein sequence ID" value="ETW19340.1"/>
    <property type="molecule type" value="Genomic_DNA"/>
</dbReference>
<keyword evidence="2" id="KW-0732">Signal</keyword>
<evidence type="ECO:0008006" key="5">
    <source>
        <dbReference type="Google" id="ProtNLM"/>
    </source>
</evidence>
<name>A0A024VAV9_PLAFA</name>
<protein>
    <recommendedName>
        <fullName evidence="5">Surface antigen</fullName>
    </recommendedName>
</protein>
<evidence type="ECO:0000256" key="2">
    <source>
        <dbReference type="SAM" id="SignalP"/>
    </source>
</evidence>
<organism evidence="3 4">
    <name type="scientific">Plasmodium falciparum Vietnam Oak-Knoll</name>
    <name type="common">FVO</name>
    <dbReference type="NCBI Taxonomy" id="1036723"/>
    <lineage>
        <taxon>Eukaryota</taxon>
        <taxon>Sar</taxon>
        <taxon>Alveolata</taxon>
        <taxon>Apicomplexa</taxon>
        <taxon>Aconoidasida</taxon>
        <taxon>Haemosporida</taxon>
        <taxon>Plasmodiidae</taxon>
        <taxon>Plasmodium</taxon>
        <taxon>Plasmodium (Laverania)</taxon>
    </lineage>
</organism>
<dbReference type="Proteomes" id="UP000030690">
    <property type="component" value="Unassembled WGS sequence"/>
</dbReference>
<dbReference type="AlphaFoldDB" id="A0A024VAV9"/>
<accession>A0A024VAV9</accession>
<sequence>MKLYYFNILLYSLPLNILLLSSSHVNIHRNHYSITLYTSKTPKLIKSNRSLCECDLYKPNYDDPEMKNLMENFNKQTQQRFYEYDEHMNEKRQKCKEKCEKDIQKIILKDKIEKELTEKLSSLQTDISINDIPTCICEKSIEDKVEKNCFKCGGILGTSVPELALLWGVSTHLLGTAGTSAATKAGINAVILQLKQWVSLFKGKTADLTPIVNESSYNCSTLLYKSAKELVSKTCEMELRGNESQLCNNIIGYDSTSAFNGFAQAGNDAYSTTWTAKTAEINSFNIAMMASIIAIVVIILVMVIIYLILRYRRKNKMKKKLQYIKLLNQ</sequence>
<evidence type="ECO:0000313" key="4">
    <source>
        <dbReference type="Proteomes" id="UP000030690"/>
    </source>
</evidence>
<dbReference type="NCBIfam" id="TIGR01477">
    <property type="entry name" value="RIFIN"/>
    <property type="match status" value="1"/>
</dbReference>